<evidence type="ECO:0000313" key="1">
    <source>
        <dbReference type="EMBL" id="CCQ53746.1"/>
    </source>
</evidence>
<reference evidence="1 2" key="2">
    <citation type="submission" date="2013-09" db="EMBL/GenBank/DDBJ databases">
        <title>Whole genome comparison of six Crocosphaera watsonii strains with differing phenotypes.</title>
        <authorList>
            <person name="Bench S.R."/>
            <person name="Heller P."/>
            <person name="Frank I."/>
            <person name="Arciniega M."/>
            <person name="Shilova I.N."/>
            <person name="Zehr J.P."/>
        </authorList>
    </citation>
    <scope>NUCLEOTIDE SEQUENCE [LARGE SCALE GENOMIC DNA]</scope>
    <source>
        <strain evidence="1 2">WH 0005</strain>
    </source>
</reference>
<reference evidence="1 2" key="1">
    <citation type="submission" date="2013-01" db="EMBL/GenBank/DDBJ databases">
        <authorList>
            <person name="Bench S."/>
        </authorList>
    </citation>
    <scope>NUCLEOTIDE SEQUENCE [LARGE SCALE GENOMIC DNA]</scope>
    <source>
        <strain evidence="1 2">WH 0005</strain>
    </source>
</reference>
<evidence type="ECO:0000313" key="2">
    <source>
        <dbReference type="Proteomes" id="UP000017981"/>
    </source>
</evidence>
<dbReference type="Proteomes" id="UP000017981">
    <property type="component" value="Unassembled WGS sequence"/>
</dbReference>
<name>T2IJK9_CROWT</name>
<comment type="caution">
    <text evidence="1">The sequence shown here is derived from an EMBL/GenBank/DDBJ whole genome shotgun (WGS) entry which is preliminary data.</text>
</comment>
<protein>
    <submittedName>
        <fullName evidence="1">Uncharacterized protein</fullName>
    </submittedName>
</protein>
<proteinExistence type="predicted"/>
<dbReference type="AlphaFoldDB" id="T2IJK9"/>
<sequence>MAEDAQVKRRQKTLRYKDRGQKFTGLVGAYTPGQTHLKYEQN</sequence>
<gene>
    <name evidence="1" type="ORF">CWATWH0005_3899</name>
</gene>
<organism evidence="1 2">
    <name type="scientific">Crocosphaera watsonii WH 0005</name>
    <dbReference type="NCBI Taxonomy" id="423472"/>
    <lineage>
        <taxon>Bacteria</taxon>
        <taxon>Bacillati</taxon>
        <taxon>Cyanobacteriota</taxon>
        <taxon>Cyanophyceae</taxon>
        <taxon>Oscillatoriophycideae</taxon>
        <taxon>Chroococcales</taxon>
        <taxon>Aphanothecaceae</taxon>
        <taxon>Crocosphaera</taxon>
    </lineage>
</organism>
<dbReference type="EMBL" id="CAQL01000026">
    <property type="protein sequence ID" value="CCQ53746.1"/>
    <property type="molecule type" value="Genomic_DNA"/>
</dbReference>
<accession>T2IJK9</accession>